<feature type="transmembrane region" description="Helical" evidence="7">
    <location>
        <begin position="48"/>
        <end position="69"/>
    </location>
</feature>
<name>A0A2Z6E133_HYDTE</name>
<evidence type="ECO:0000313" key="8">
    <source>
        <dbReference type="EMBL" id="BBD78202.1"/>
    </source>
</evidence>
<reference evidence="8 9" key="1">
    <citation type="submission" date="2018-04" db="EMBL/GenBank/DDBJ databases">
        <title>Complete genome sequence of Hydrogenophilus thermoluteolus TH-1.</title>
        <authorList>
            <person name="Arai H."/>
        </authorList>
    </citation>
    <scope>NUCLEOTIDE SEQUENCE [LARGE SCALE GENOMIC DNA]</scope>
    <source>
        <strain evidence="8 9">TH-1</strain>
    </source>
</reference>
<keyword evidence="3" id="KW-1003">Cell membrane</keyword>
<dbReference type="Pfam" id="PF01891">
    <property type="entry name" value="CbiM"/>
    <property type="match status" value="1"/>
</dbReference>
<comment type="subcellular location">
    <subcellularLocation>
        <location evidence="1">Cell membrane</location>
        <topology evidence="1">Multi-pass membrane protein</topology>
    </subcellularLocation>
</comment>
<feature type="transmembrane region" description="Helical" evidence="7">
    <location>
        <begin position="119"/>
        <end position="137"/>
    </location>
</feature>
<dbReference type="GO" id="GO:0005886">
    <property type="term" value="C:plasma membrane"/>
    <property type="evidence" value="ECO:0007669"/>
    <property type="project" value="UniProtKB-SubCell"/>
</dbReference>
<keyword evidence="6 7" id="KW-0472">Membrane</keyword>
<dbReference type="OrthoDB" id="4710659at2"/>
<sequence>MHIEPGLLTGAKMALSYLTGTAALFGAARSVWTTLFVSERVVPAFAHFLRFLVRSVCAFAIAFAAFELLPHPAVGVSEVHLILGSTLFLLFGVAPAAVGLATALLVQGLFFAPYDLPQYFANVTTLLAPLFAVAAVAKRTIAPHTPYTDLRYRDVFRLSLTYQGGVVLWVAFWAFLGLGAQAWQQIATFGAAYLSVLVVEPALDLALLAAAKHAKPWLGEDTLFTARLHRAA</sequence>
<accession>A0A2Z6E133</accession>
<dbReference type="EMBL" id="AP018558">
    <property type="protein sequence ID" value="BBD78202.1"/>
    <property type="molecule type" value="Genomic_DNA"/>
</dbReference>
<evidence type="ECO:0000256" key="3">
    <source>
        <dbReference type="ARBA" id="ARBA00022475"/>
    </source>
</evidence>
<feature type="transmembrane region" description="Helical" evidence="7">
    <location>
        <begin position="158"/>
        <end position="180"/>
    </location>
</feature>
<keyword evidence="5 7" id="KW-1133">Transmembrane helix</keyword>
<evidence type="ECO:0000256" key="7">
    <source>
        <dbReference type="SAM" id="Phobius"/>
    </source>
</evidence>
<evidence type="ECO:0000313" key="9">
    <source>
        <dbReference type="Proteomes" id="UP000262004"/>
    </source>
</evidence>
<dbReference type="RefSeq" id="WP_119335856.1">
    <property type="nucleotide sequence ID" value="NZ_AP018558.1"/>
</dbReference>
<feature type="transmembrane region" description="Helical" evidence="7">
    <location>
        <begin position="81"/>
        <end position="107"/>
    </location>
</feature>
<evidence type="ECO:0000256" key="1">
    <source>
        <dbReference type="ARBA" id="ARBA00004651"/>
    </source>
</evidence>
<organism evidence="8 9">
    <name type="scientific">Hydrogenophilus thermoluteolus</name>
    <name type="common">Pseudomonas hydrogenothermophila</name>
    <dbReference type="NCBI Taxonomy" id="297"/>
    <lineage>
        <taxon>Bacteria</taxon>
        <taxon>Pseudomonadati</taxon>
        <taxon>Pseudomonadota</taxon>
        <taxon>Hydrogenophilia</taxon>
        <taxon>Hydrogenophilales</taxon>
        <taxon>Hydrogenophilaceae</taxon>
        <taxon>Hydrogenophilus</taxon>
    </lineage>
</organism>
<evidence type="ECO:0000256" key="6">
    <source>
        <dbReference type="ARBA" id="ARBA00023136"/>
    </source>
</evidence>
<keyword evidence="9" id="KW-1185">Reference proteome</keyword>
<evidence type="ECO:0000256" key="4">
    <source>
        <dbReference type="ARBA" id="ARBA00022692"/>
    </source>
</evidence>
<dbReference type="Proteomes" id="UP000262004">
    <property type="component" value="Chromosome"/>
</dbReference>
<dbReference type="Gene3D" id="1.10.1760.20">
    <property type="match status" value="1"/>
</dbReference>
<dbReference type="KEGG" id="htl:HPTL_1948"/>
<feature type="transmembrane region" description="Helical" evidence="7">
    <location>
        <begin position="7"/>
        <end position="28"/>
    </location>
</feature>
<evidence type="ECO:0000256" key="5">
    <source>
        <dbReference type="ARBA" id="ARBA00022989"/>
    </source>
</evidence>
<dbReference type="GO" id="GO:0000041">
    <property type="term" value="P:transition metal ion transport"/>
    <property type="evidence" value="ECO:0007669"/>
    <property type="project" value="InterPro"/>
</dbReference>
<dbReference type="AlphaFoldDB" id="A0A2Z6E133"/>
<feature type="transmembrane region" description="Helical" evidence="7">
    <location>
        <begin position="186"/>
        <end position="210"/>
    </location>
</feature>
<gene>
    <name evidence="8" type="ORF">HPTL_1948</name>
</gene>
<keyword evidence="2" id="KW-0813">Transport</keyword>
<keyword evidence="4 7" id="KW-0812">Transmembrane</keyword>
<protein>
    <submittedName>
        <fullName evidence="8">Cobalt transporter</fullName>
    </submittedName>
</protein>
<proteinExistence type="predicted"/>
<evidence type="ECO:0000256" key="2">
    <source>
        <dbReference type="ARBA" id="ARBA00022448"/>
    </source>
</evidence>
<dbReference type="InterPro" id="IPR002751">
    <property type="entry name" value="CbiM/NikMN"/>
</dbReference>